<accession>A0A5J6MJY6</accession>
<dbReference type="SUPFAM" id="SSF74650">
    <property type="entry name" value="Galactose mutarotase-like"/>
    <property type="match status" value="2"/>
</dbReference>
<dbReference type="Pfam" id="PF17167">
    <property type="entry name" value="Glyco_hydro_94"/>
    <property type="match status" value="1"/>
</dbReference>
<keyword evidence="4" id="KW-0472">Membrane</keyword>
<dbReference type="Gene3D" id="2.70.98.40">
    <property type="entry name" value="Glycoside hydrolase, family 65, N-terminal domain"/>
    <property type="match status" value="2"/>
</dbReference>
<dbReference type="SMART" id="SM01068">
    <property type="entry name" value="CBM_X"/>
    <property type="match status" value="2"/>
</dbReference>
<feature type="transmembrane region" description="Helical" evidence="4">
    <location>
        <begin position="451"/>
        <end position="472"/>
    </location>
</feature>
<dbReference type="CDD" id="cd11753">
    <property type="entry name" value="GH94N_ChvB_NdvB_2_like"/>
    <property type="match status" value="1"/>
</dbReference>
<dbReference type="Proteomes" id="UP000326202">
    <property type="component" value="Chromosome"/>
</dbReference>
<keyword evidence="4" id="KW-1133">Transmembrane helix</keyword>
<dbReference type="Gene3D" id="1.50.10.140">
    <property type="match status" value="2"/>
</dbReference>
<dbReference type="Pfam" id="PF06165">
    <property type="entry name" value="GH94_b-supersand"/>
    <property type="match status" value="2"/>
</dbReference>
<dbReference type="InterPro" id="IPR052047">
    <property type="entry name" value="GH94_Enzymes"/>
</dbReference>
<feature type="transmembrane region" description="Helical" evidence="4">
    <location>
        <begin position="956"/>
        <end position="977"/>
    </location>
</feature>
<evidence type="ECO:0000259" key="6">
    <source>
        <dbReference type="Pfam" id="PF10091"/>
    </source>
</evidence>
<dbReference type="InterPro" id="IPR033432">
    <property type="entry name" value="GH94_catalytic"/>
</dbReference>
<feature type="domain" description="Glycosyl hydrolase 94 supersandwich" evidence="5">
    <location>
        <begin position="1572"/>
        <end position="1847"/>
    </location>
</feature>
<evidence type="ECO:0000313" key="9">
    <source>
        <dbReference type="Proteomes" id="UP000326202"/>
    </source>
</evidence>
<evidence type="ECO:0000259" key="7">
    <source>
        <dbReference type="Pfam" id="PF17167"/>
    </source>
</evidence>
<keyword evidence="4" id="KW-0812">Transmembrane</keyword>
<dbReference type="GO" id="GO:0030246">
    <property type="term" value="F:carbohydrate binding"/>
    <property type="evidence" value="ECO:0007669"/>
    <property type="project" value="InterPro"/>
</dbReference>
<dbReference type="Gene3D" id="2.60.420.10">
    <property type="entry name" value="Maltose phosphorylase, domain 3"/>
    <property type="match status" value="1"/>
</dbReference>
<dbReference type="Pfam" id="PF10091">
    <property type="entry name" value="Glycoamylase"/>
    <property type="match status" value="1"/>
</dbReference>
<feature type="domain" description="Glycoamylase-like" evidence="6">
    <location>
        <begin position="1320"/>
        <end position="1528"/>
    </location>
</feature>
<protein>
    <submittedName>
        <fullName evidence="8">Glycosyl transferase</fullName>
    </submittedName>
</protein>
<dbReference type="KEGG" id="htq:FRZ44_28790"/>
<dbReference type="InterPro" id="IPR037820">
    <property type="entry name" value="GH94N_NdvB"/>
</dbReference>
<evidence type="ECO:0000259" key="5">
    <source>
        <dbReference type="Pfam" id="PF06165"/>
    </source>
</evidence>
<dbReference type="InterPro" id="IPR012341">
    <property type="entry name" value="6hp_glycosidase-like_sf"/>
</dbReference>
<keyword evidence="2 8" id="KW-0808">Transferase</keyword>
<dbReference type="GO" id="GO:0016757">
    <property type="term" value="F:glycosyltransferase activity"/>
    <property type="evidence" value="ECO:0007669"/>
    <property type="project" value="UniProtKB-KW"/>
</dbReference>
<dbReference type="OrthoDB" id="9769991at2"/>
<reference evidence="8 9" key="1">
    <citation type="submission" date="2019-08" db="EMBL/GenBank/DDBJ databases">
        <title>Hyperibacter terrae gen. nov., sp. nov. and Hyperibacter viscosus sp. nov., two new members in the family Rhodospirillaceae isolated from the rhizosphere of Hypericum perforatum.</title>
        <authorList>
            <person name="Noviana Z."/>
        </authorList>
    </citation>
    <scope>NUCLEOTIDE SEQUENCE [LARGE SCALE GENOMIC DNA]</scope>
    <source>
        <strain evidence="8 9">R5913</strain>
    </source>
</reference>
<name>A0A5J6MJY6_9PROT</name>
<dbReference type="CDD" id="cd11756">
    <property type="entry name" value="GH94N_ChvB_NdvB_1_like"/>
    <property type="match status" value="1"/>
</dbReference>
<dbReference type="PANTHER" id="PTHR37469">
    <property type="entry name" value="CELLOBIONIC ACID PHOSPHORYLASE-RELATED"/>
    <property type="match status" value="1"/>
</dbReference>
<dbReference type="InterPro" id="IPR037018">
    <property type="entry name" value="GH65_N"/>
</dbReference>
<dbReference type="GO" id="GO:0005975">
    <property type="term" value="P:carbohydrate metabolic process"/>
    <property type="evidence" value="ECO:0007669"/>
    <property type="project" value="InterPro"/>
</dbReference>
<feature type="domain" description="Glycosyl hydrolase 94 catalytic" evidence="7">
    <location>
        <begin position="2360"/>
        <end position="2783"/>
    </location>
</feature>
<evidence type="ECO:0000256" key="1">
    <source>
        <dbReference type="ARBA" id="ARBA00022676"/>
    </source>
</evidence>
<organism evidence="8 9">
    <name type="scientific">Hypericibacter terrae</name>
    <dbReference type="NCBI Taxonomy" id="2602015"/>
    <lineage>
        <taxon>Bacteria</taxon>
        <taxon>Pseudomonadati</taxon>
        <taxon>Pseudomonadota</taxon>
        <taxon>Alphaproteobacteria</taxon>
        <taxon>Rhodospirillales</taxon>
        <taxon>Dongiaceae</taxon>
        <taxon>Hypericibacter</taxon>
    </lineage>
</organism>
<keyword evidence="1" id="KW-0328">Glycosyltransferase</keyword>
<evidence type="ECO:0000256" key="3">
    <source>
        <dbReference type="SAM" id="MobiDB-lite"/>
    </source>
</evidence>
<dbReference type="InterPro" id="IPR011013">
    <property type="entry name" value="Gal_mutarotase_sf_dom"/>
</dbReference>
<dbReference type="Gene3D" id="1.50.10.10">
    <property type="match status" value="1"/>
</dbReference>
<gene>
    <name evidence="8" type="ORF">FRZ44_28790</name>
</gene>
<keyword evidence="9" id="KW-1185">Reference proteome</keyword>
<feature type="transmembrane region" description="Helical" evidence="4">
    <location>
        <begin position="418"/>
        <end position="445"/>
    </location>
</feature>
<evidence type="ECO:0000256" key="4">
    <source>
        <dbReference type="SAM" id="Phobius"/>
    </source>
</evidence>
<dbReference type="SUPFAM" id="SSF48208">
    <property type="entry name" value="Six-hairpin glycosidases"/>
    <property type="match status" value="1"/>
</dbReference>
<feature type="transmembrane region" description="Helical" evidence="4">
    <location>
        <begin position="856"/>
        <end position="878"/>
    </location>
</feature>
<evidence type="ECO:0000313" key="8">
    <source>
        <dbReference type="EMBL" id="QEX17577.1"/>
    </source>
</evidence>
<proteinExistence type="predicted"/>
<dbReference type="InterPro" id="IPR019282">
    <property type="entry name" value="Glycoamylase-like_cons_dom"/>
</dbReference>
<evidence type="ECO:0000256" key="2">
    <source>
        <dbReference type="ARBA" id="ARBA00022679"/>
    </source>
</evidence>
<dbReference type="RefSeq" id="WP_151177822.1">
    <property type="nucleotide sequence ID" value="NZ_CP042906.1"/>
</dbReference>
<feature type="domain" description="Glycosyl hydrolase 94 supersandwich" evidence="5">
    <location>
        <begin position="2075"/>
        <end position="2346"/>
    </location>
</feature>
<feature type="region of interest" description="Disordered" evidence="3">
    <location>
        <begin position="2036"/>
        <end position="2055"/>
    </location>
</feature>
<dbReference type="InterPro" id="IPR008928">
    <property type="entry name" value="6-hairpin_glycosidase_sf"/>
</dbReference>
<dbReference type="PANTHER" id="PTHR37469:SF2">
    <property type="entry name" value="CELLOBIONIC ACID PHOSPHORYLASE"/>
    <property type="match status" value="1"/>
</dbReference>
<dbReference type="InterPro" id="IPR010383">
    <property type="entry name" value="Glyco_hydrolase_94_b-supersand"/>
</dbReference>
<dbReference type="EMBL" id="CP042906">
    <property type="protein sequence ID" value="QEX17577.1"/>
    <property type="molecule type" value="Genomic_DNA"/>
</dbReference>
<sequence length="2871" mass="315202">MAPSSLRVSITRLFGRALGRAVPASPWHGLEPVRAELFSIARIEEHGRSLAAAQTVTQKPAAGLSLAARLADNAAVLLASHRLIAKTTDEGGATTPAADWLLDNYYLIERQIHEIRSDLPPGYYRQLPKLAEGPFAGYPRVLGMAWAFVAHTDSRFDPEMLCRFVQAYQEVQPLTIGELWALAITLRIVLIENLRRLAERIVRSRAEREQADSLADRLLGVGGRVAEPLSLLLADYEKIPLADAFAVQLLHRLQDQDPRVIPALAWLDERLAAKQATTDAVVREEHQRQGAASVTVRNIITSMRLINDVDWTELFERVSLVDRILAAGGIFSEMDFPTRNLYRSAIEQLSRGSGRTELEIAHGAVLAAERAGSEDSAAPDDRRTDPGYHLIAGGRAAFEAAIGFRPPWRAWPARANRALGLGGYVGAIVGEAAMILALPLLLLVLAGVDAAWLWVLGALGAIPAVDAAVALVNRGVTGSLGATMLPALELRHGVPSHLRSLVAVPTLLTTPDSIEEQIERLEIHYLANLEGELHFALLSDWTDGVTEHVEGDAELLAIAAAAIERLNQRHGPAPGGNRFLLLHRRRLWNEGERRWMGWERKRGKLHELNRLLRGAADTTFLDIQGQAPIVIPDVRYVITLDADTRLPRDTVRRLIGKMAHPLNRPRFDMAAGRVIEGYAVLQPRVTPSLPVGNEGSLFQRIFSGNGGIDPYAAAVSDVYQDLFDNGSYTGKGIYDVDAFEAALADRVPESTLLSHDLFEGVFARAGLVSDIEVVEDFPARYDVATLRHHRWARGDWQLLPWILGFGPSTHPGRPRTPMPAVGRWKMLDNLRRSLSAPVAVLALSAGWMLPLHAATLWTFFILATITLPTFIPAMGAILPRRAEITAYSHLGALGRDLRIAWAQSALLTVFLAHQAWLMGDAIASTLFRLLVTRRHLLEWVPAAQSTLGRRFDLYGFYRRMAGAMLVAAVAAAVAWYCGQGAWPLAFAFATLWTASPAVARWVSLSPSAAGRPSFSEADADVLRLTARRTWRYFETFVTPDDHMLPPDNFQEDPAPVLAHRTSPTNIGLYLLAAVSARDFGWLGTLEAIERLEATLATLGSMARFRGHFFNWYDTRDLRPLDPHYVSTVDSGNLAGHLIALANACQEWGDRPVPARQRLAGIRDALELIGEAAADLQDGRRTQSVTWAQFEEARAQVMASVGRPAVDGENPLDRLAELAALFETMADMIRTLTAERADDSGADISFWVEAAQNAIESHRRDLIVSEHVHSSARSRLAVLAETAHRMALAMEFGFLLDPDRKLLSIGCIAPEGTLDTSCYDLLASEARLASFMAIAKGDVPVRHWFHLGRAVTPVDRGAALISWSGSMFEYLMPSLIMRAPAGSLLERTSHLIVRRQMAYADKLGLPWGMSESAYNARDLAFTYQYSNFGIPGLGLKRGLGENAVVSPYATALATMVDPAAAVLNFARLHELDARGRYGFYEALDYTPIRVPEGKQFVLVRAYMAHHQGMTIVAIADALLAGIMRSRFHAEPMIQATELLLQERTPRDVAVAHTWATEAKSAATIREMETPGGRRFRTPHGATPATHLLSNGRYSVMLTAAGSGYSRWRDLPVTRWREDMTCDDWGSYVFLRDVRSGAVWSAGFQPSGAEPDHYEVIFDEGRAEFTRRDGTLTTTLEILVSAEEDGEVRRLSISNAGASTREIDVTSYAELALVAQATDVAHPAFSKLFVQTEFIADVGALLATRRRRSPSEPEIWAAQLAVMDGAAVGGLEFETDRARFLGRGRSVRAPVSIVDGRPLSNTVGTVLDPVFALRRRLRIEPGTTVRIAFWTLVAPSRDAILDIIDKHRDATAFERAATLSWTQAQVQLHHLGIDPGKAGLYQRLAGHLLYTAPTLRPSSDTIRRGAGGQSGLWALGISGDLPILLLRIADSEHLDLAQQLLQAHEYWRMKQLSVDLVILNERASSYIQDLQIALETMVRTSQLRRPAGAEGPPGRVFLLRTDLISSEARALLSSAARVVLVGQRGRLSDQLDRVPEIKAGRRPGSKPILSGEHPRPEPRLPPLEFFNGMGGFADEGREYVTILGPGQVTPAPWINVVANAAFGFQVAADGGGFTWSVNSRENQITPWSNDPVADRPGELFYLRDDETGELWCPTARPIRDEAATYVAHHGRGYSRFELTARDIAVDLVQFVPVDDPIKISRLTLRNLSSRARYLSVAAYVEWVLGPSRSASIPFVTTEIEVETGALLARNPWNAAFGSRVAFADFAGRQTDWTGDRREFIGRNGSLESPAALIAVEPLSNKVGAGLDPCGALRTSVILPPGGSVELVFFLGEAASVEDARRLVTRYRAADLDAVRAEVARLWDEVLGAVQVKTPDRSMNIMLNGWLLYQTLACRVWARSGFYQASGAYGFRDQLQDGMSLVHVRPAMVREHLLRAAARQFVEGDVQHWWLPHSGQGVRSRISDDRTWLAFVTAHYVDATGDAGVLDEMVPFLEGPYLDEGEHDSFFQPTVSDKTATLFDHCALALDKSLALGSHGLPLMGTGDWNDGMNRVGEKGRGESVWLGWILYKALFAFAALADARSLTDRAGTWRAHADTLRASIEREAWDGEWYRRGWFDDGTPLGSSVNEECRIDAIAQSWSIISGAGDPAHAAQAMASVERQLIRVKDEISVLFTPPFDKGSLDPGYIKGYPPGIRENGGQYTHAALWSVIAFAGLGEGDKAVELFALLNPINHARTRSGVQRYKVEPYVIAADVYSTRPHVGRGGWTWYTGAGGWMQRAGVESILGVRISNGILHLDPCIPKAWPGYEILLQQGSSKYEICVENPDGAGRGVAQASLDEMAIMERPLRIRLADDGALHRISIRLGTCDGTAFGV</sequence>
<dbReference type="InterPro" id="IPR037824">
    <property type="entry name" value="GH94N_2_NdvB"/>
</dbReference>